<gene>
    <name evidence="3" type="ORF">KY290_016988</name>
</gene>
<reference evidence="3 4" key="1">
    <citation type="journal article" date="2021" name="bioRxiv">
        <title>Chromosome-scale and haplotype-resolved genome assembly of a tetraploid potato cultivar.</title>
        <authorList>
            <person name="Sun H."/>
            <person name="Jiao W.-B."/>
            <person name="Krause K."/>
            <person name="Campoy J.A."/>
            <person name="Goel M."/>
            <person name="Folz-Donahue K."/>
            <person name="Kukat C."/>
            <person name="Huettel B."/>
            <person name="Schneeberger K."/>
        </authorList>
    </citation>
    <scope>NUCLEOTIDE SEQUENCE [LARGE SCALE GENOMIC DNA]</scope>
    <source>
        <strain evidence="3">SolTubOtavaFocal</strain>
        <tissue evidence="3">Leaves</tissue>
    </source>
</reference>
<protein>
    <recommendedName>
        <fullName evidence="2">Putative plant transposon protein domain-containing protein</fullName>
    </recommendedName>
</protein>
<dbReference type="InterPro" id="IPR046796">
    <property type="entry name" value="Transposase_32_dom"/>
</dbReference>
<comment type="caution">
    <text evidence="3">The sequence shown here is derived from an EMBL/GenBank/DDBJ whole genome shotgun (WGS) entry which is preliminary data.</text>
</comment>
<organism evidence="3 4">
    <name type="scientific">Solanum tuberosum</name>
    <name type="common">Potato</name>
    <dbReference type="NCBI Taxonomy" id="4113"/>
    <lineage>
        <taxon>Eukaryota</taxon>
        <taxon>Viridiplantae</taxon>
        <taxon>Streptophyta</taxon>
        <taxon>Embryophyta</taxon>
        <taxon>Tracheophyta</taxon>
        <taxon>Spermatophyta</taxon>
        <taxon>Magnoliopsida</taxon>
        <taxon>eudicotyledons</taxon>
        <taxon>Gunneridae</taxon>
        <taxon>Pentapetalae</taxon>
        <taxon>asterids</taxon>
        <taxon>lamiids</taxon>
        <taxon>Solanales</taxon>
        <taxon>Solanaceae</taxon>
        <taxon>Solanoideae</taxon>
        <taxon>Solaneae</taxon>
        <taxon>Solanum</taxon>
    </lineage>
</organism>
<feature type="domain" description="Putative plant transposon protein" evidence="2">
    <location>
        <begin position="55"/>
        <end position="236"/>
    </location>
</feature>
<evidence type="ECO:0000313" key="3">
    <source>
        <dbReference type="EMBL" id="KAH0760915.1"/>
    </source>
</evidence>
<keyword evidence="4" id="KW-1185">Reference proteome</keyword>
<feature type="region of interest" description="Disordered" evidence="1">
    <location>
        <begin position="258"/>
        <end position="299"/>
    </location>
</feature>
<dbReference type="Pfam" id="PF20167">
    <property type="entry name" value="Transposase_32"/>
    <property type="match status" value="1"/>
</dbReference>
<accession>A0ABQ7VCY7</accession>
<evidence type="ECO:0000256" key="1">
    <source>
        <dbReference type="SAM" id="MobiDB-lite"/>
    </source>
</evidence>
<name>A0ABQ7VCY7_SOLTU</name>
<evidence type="ECO:0000313" key="4">
    <source>
        <dbReference type="Proteomes" id="UP000826656"/>
    </source>
</evidence>
<dbReference type="Proteomes" id="UP000826656">
    <property type="component" value="Unassembled WGS sequence"/>
</dbReference>
<sequence>MAGLNEENLSFVWFPDVVSRERHYDNRNTGFCCKRGFVLLKLEEKAPAFYARLMKFGWLHLTDTPLAARADWVREFYAILPTIRWDDPHPILYIREVHIPLNATAINEVLELPEVSSEEYEAKTREMDLGWLRDTLVEPTKWDQVYWPTTEGLTSTDWSPDAKMCLHLVTRRIRLSDNRTDVTFSRALVVAYVIQGIELNVGEHVISDWKMFYRGNNKVFFLPGLITALCKRAGVPLLDTDEVLPMNPPFHPLKVRLSSTSRRKRRRMDRANNSQATVESDDEGGDGTLPTRSQPLLSAAQVEEDLTAMRRRMVCPITPTTPVPLALP</sequence>
<evidence type="ECO:0000259" key="2">
    <source>
        <dbReference type="Pfam" id="PF20167"/>
    </source>
</evidence>
<dbReference type="EMBL" id="JAIVGD010000013">
    <property type="protein sequence ID" value="KAH0760915.1"/>
    <property type="molecule type" value="Genomic_DNA"/>
</dbReference>
<proteinExistence type="predicted"/>